<dbReference type="Pfam" id="PF00067">
    <property type="entry name" value="p450"/>
    <property type="match status" value="1"/>
</dbReference>
<keyword evidence="4" id="KW-0408">Iron</keyword>
<dbReference type="GO" id="GO:0004497">
    <property type="term" value="F:monooxygenase activity"/>
    <property type="evidence" value="ECO:0007669"/>
    <property type="project" value="InterPro"/>
</dbReference>
<dbReference type="GO" id="GO:0005506">
    <property type="term" value="F:iron ion binding"/>
    <property type="evidence" value="ECO:0007669"/>
    <property type="project" value="InterPro"/>
</dbReference>
<dbReference type="OrthoDB" id="1470350at2759"/>
<dbReference type="Gene3D" id="1.10.630.10">
    <property type="entry name" value="Cytochrome P450"/>
    <property type="match status" value="1"/>
</dbReference>
<reference evidence="5" key="2">
    <citation type="submission" date="2011-03" db="EMBL/GenBank/DDBJ databases">
        <title>Annotation of Magnaporthe poae ATCC 64411.</title>
        <authorList>
            <person name="Ma L.-J."/>
            <person name="Dead R."/>
            <person name="Young S.K."/>
            <person name="Zeng Q."/>
            <person name="Gargeya S."/>
            <person name="Fitzgerald M."/>
            <person name="Haas B."/>
            <person name="Abouelleil A."/>
            <person name="Alvarado L."/>
            <person name="Arachchi H.M."/>
            <person name="Berlin A."/>
            <person name="Brown A."/>
            <person name="Chapman S.B."/>
            <person name="Chen Z."/>
            <person name="Dunbar C."/>
            <person name="Freedman E."/>
            <person name="Gearin G."/>
            <person name="Gellesch M."/>
            <person name="Goldberg J."/>
            <person name="Griggs A."/>
            <person name="Gujja S."/>
            <person name="Heiman D."/>
            <person name="Howarth C."/>
            <person name="Larson L."/>
            <person name="Lui A."/>
            <person name="MacDonald P.J.P."/>
            <person name="Mehta T."/>
            <person name="Montmayeur A."/>
            <person name="Murphy C."/>
            <person name="Neiman D."/>
            <person name="Pearson M."/>
            <person name="Priest M."/>
            <person name="Roberts A."/>
            <person name="Saif S."/>
            <person name="Shea T."/>
            <person name="Shenoy N."/>
            <person name="Sisk P."/>
            <person name="Stolte C."/>
            <person name="Sykes S."/>
            <person name="Yandava C."/>
            <person name="Wortman J."/>
            <person name="Nusbaum C."/>
            <person name="Birren B."/>
        </authorList>
    </citation>
    <scope>NUCLEOTIDE SEQUENCE</scope>
    <source>
        <strain evidence="5">ATCC 64411</strain>
    </source>
</reference>
<feature type="non-terminal residue" evidence="5">
    <location>
        <position position="275"/>
    </location>
</feature>
<protein>
    <submittedName>
        <fullName evidence="5">Uncharacterized protein</fullName>
    </submittedName>
</protein>
<evidence type="ECO:0000256" key="1">
    <source>
        <dbReference type="ARBA" id="ARBA00010617"/>
    </source>
</evidence>
<dbReference type="PANTHER" id="PTHR24305:SF166">
    <property type="entry name" value="CYTOCHROME P450 12A4, MITOCHONDRIAL-RELATED"/>
    <property type="match status" value="1"/>
</dbReference>
<evidence type="ECO:0000256" key="2">
    <source>
        <dbReference type="ARBA" id="ARBA00022617"/>
    </source>
</evidence>
<sequence>MDLQICALLSALETVVGLLGGIQASPSPSLAVQSRRNELLKIFGILFLTQYTLLKIFRIFVQPVFFSPLRHLPTPKGGHFMLGQLLNQYRASRPDALWLEWAARWPESPFVRYFGFANAELLLVNGVEAHREVLQAHCYDFKKPASFERLVGDIAGAGLLFTEGEEHKKQRKMIMNVFSLANLKRTLPLFMEKADDLVGFLAREIAESPAGTIEMYDVFSKATIDTVGVSSLGIELCNLRSSSLDLDFLQLYEKLLAPSYASALISFINVAVPVR</sequence>
<gene>
    <name evidence="5" type="ORF">MAPG_09559</name>
</gene>
<evidence type="ECO:0000256" key="3">
    <source>
        <dbReference type="ARBA" id="ARBA00022723"/>
    </source>
</evidence>
<keyword evidence="3" id="KW-0479">Metal-binding</keyword>
<comment type="similarity">
    <text evidence="1">Belongs to the cytochrome P450 family.</text>
</comment>
<organism evidence="5">
    <name type="scientific">Magnaporthiopsis poae (strain ATCC 64411 / 73-15)</name>
    <name type="common">Kentucky bluegrass fungus</name>
    <name type="synonym">Magnaporthe poae</name>
    <dbReference type="NCBI Taxonomy" id="644358"/>
    <lineage>
        <taxon>Eukaryota</taxon>
        <taxon>Fungi</taxon>
        <taxon>Dikarya</taxon>
        <taxon>Ascomycota</taxon>
        <taxon>Pezizomycotina</taxon>
        <taxon>Sordariomycetes</taxon>
        <taxon>Sordariomycetidae</taxon>
        <taxon>Magnaporthales</taxon>
        <taxon>Magnaporthaceae</taxon>
        <taxon>Magnaporthiopsis</taxon>
    </lineage>
</organism>
<accession>A0A0H2U3W6</accession>
<dbReference type="GO" id="GO:0016705">
    <property type="term" value="F:oxidoreductase activity, acting on paired donors, with incorporation or reduction of molecular oxygen"/>
    <property type="evidence" value="ECO:0007669"/>
    <property type="project" value="InterPro"/>
</dbReference>
<dbReference type="EMBL" id="GL876976">
    <property type="protein sequence ID" value="KLU91035.1"/>
    <property type="molecule type" value="Genomic_DNA"/>
</dbReference>
<dbReference type="InterPro" id="IPR001128">
    <property type="entry name" value="Cyt_P450"/>
</dbReference>
<evidence type="ECO:0000313" key="5">
    <source>
        <dbReference type="EMBL" id="KLU91035.1"/>
    </source>
</evidence>
<dbReference type="SUPFAM" id="SSF48264">
    <property type="entry name" value="Cytochrome P450"/>
    <property type="match status" value="1"/>
</dbReference>
<dbReference type="GO" id="GO:0020037">
    <property type="term" value="F:heme binding"/>
    <property type="evidence" value="ECO:0007669"/>
    <property type="project" value="InterPro"/>
</dbReference>
<dbReference type="VEuPathDB" id="FungiDB:MAPG_09559"/>
<proteinExistence type="inferred from homology"/>
<dbReference type="PANTHER" id="PTHR24305">
    <property type="entry name" value="CYTOCHROME P450"/>
    <property type="match status" value="1"/>
</dbReference>
<name>A0A0H2U3W6_MAGP6</name>
<dbReference type="AlphaFoldDB" id="A0A0H2U3W6"/>
<keyword evidence="2" id="KW-0349">Heme</keyword>
<reference evidence="5" key="1">
    <citation type="submission" date="2010-05" db="EMBL/GenBank/DDBJ databases">
        <title>The Genome Sequence of Magnaporthe poae strain ATCC 64411.</title>
        <authorList>
            <consortium name="The Broad Institute Genome Sequencing Platform"/>
            <consortium name="Broad Institute Genome Sequencing Center for Infectious Disease"/>
            <person name="Ma L.-J."/>
            <person name="Dead R."/>
            <person name="Young S."/>
            <person name="Zeng Q."/>
            <person name="Koehrsen M."/>
            <person name="Alvarado L."/>
            <person name="Berlin A."/>
            <person name="Chapman S.B."/>
            <person name="Chen Z."/>
            <person name="Freedman E."/>
            <person name="Gellesch M."/>
            <person name="Goldberg J."/>
            <person name="Griggs A."/>
            <person name="Gujja S."/>
            <person name="Heilman E.R."/>
            <person name="Heiman D."/>
            <person name="Hepburn T."/>
            <person name="Howarth C."/>
            <person name="Jen D."/>
            <person name="Larson L."/>
            <person name="Mehta T."/>
            <person name="Neiman D."/>
            <person name="Pearson M."/>
            <person name="Roberts A."/>
            <person name="Saif S."/>
            <person name="Shea T."/>
            <person name="Shenoy N."/>
            <person name="Sisk P."/>
            <person name="Stolte C."/>
            <person name="Sykes S."/>
            <person name="Walk T."/>
            <person name="White J."/>
            <person name="Yandava C."/>
            <person name="Haas B."/>
            <person name="Nusbaum C."/>
            <person name="Birren B."/>
        </authorList>
    </citation>
    <scope>NUCLEOTIDE SEQUENCE</scope>
    <source>
        <strain evidence="5">ATCC 64411</strain>
    </source>
</reference>
<dbReference type="InterPro" id="IPR036396">
    <property type="entry name" value="Cyt_P450_sf"/>
</dbReference>
<evidence type="ECO:0000256" key="4">
    <source>
        <dbReference type="ARBA" id="ARBA00023004"/>
    </source>
</evidence>
<dbReference type="InterPro" id="IPR050121">
    <property type="entry name" value="Cytochrome_P450_monoxygenase"/>
</dbReference>
<dbReference type="EMBL" id="GL876976">
    <property type="protein sequence ID" value="KLU91034.1"/>
    <property type="molecule type" value="Genomic_DNA"/>
</dbReference>